<keyword evidence="2" id="KW-1185">Reference proteome</keyword>
<dbReference type="EMBL" id="FN596746">
    <property type="protein sequence ID" value="CCB61938.1"/>
    <property type="molecule type" value="Genomic_DNA"/>
</dbReference>
<protein>
    <submittedName>
        <fullName evidence="1">Uncharacterized protein</fullName>
    </submittedName>
</protein>
<dbReference type="Proteomes" id="UP000009183">
    <property type="component" value="Chromosome 14"/>
</dbReference>
<evidence type="ECO:0000313" key="2">
    <source>
        <dbReference type="Proteomes" id="UP000009183"/>
    </source>
</evidence>
<organism evidence="1 2">
    <name type="scientific">Vitis vinifera</name>
    <name type="common">Grape</name>
    <dbReference type="NCBI Taxonomy" id="29760"/>
    <lineage>
        <taxon>Eukaryota</taxon>
        <taxon>Viridiplantae</taxon>
        <taxon>Streptophyta</taxon>
        <taxon>Embryophyta</taxon>
        <taxon>Tracheophyta</taxon>
        <taxon>Spermatophyta</taxon>
        <taxon>Magnoliopsida</taxon>
        <taxon>eudicotyledons</taxon>
        <taxon>Gunneridae</taxon>
        <taxon>Pentapetalae</taxon>
        <taxon>rosids</taxon>
        <taxon>Vitales</taxon>
        <taxon>Vitaceae</taxon>
        <taxon>Viteae</taxon>
        <taxon>Vitis</taxon>
    </lineage>
</organism>
<dbReference type="AlphaFoldDB" id="F6I4V1"/>
<name>F6I4V1_VITVI</name>
<dbReference type="HOGENOM" id="CLU_3407134_0_0_1"/>
<proteinExistence type="predicted"/>
<gene>
    <name evidence="1" type="ordered locus">VIT_14s0060g00750</name>
</gene>
<evidence type="ECO:0000313" key="1">
    <source>
        <dbReference type="EMBL" id="CCB61938.1"/>
    </source>
</evidence>
<sequence length="30" mass="3516">MAAIHSVHHQQIRRINLLRGLWIGRTDGHE</sequence>
<accession>F6I4V1</accession>
<reference evidence="2" key="1">
    <citation type="journal article" date="2007" name="Nature">
        <title>The grapevine genome sequence suggests ancestral hexaploidization in major angiosperm phyla.</title>
        <authorList>
            <consortium name="The French-Italian Public Consortium for Grapevine Genome Characterization."/>
            <person name="Jaillon O."/>
            <person name="Aury J.-M."/>
            <person name="Noel B."/>
            <person name="Policriti A."/>
            <person name="Clepet C."/>
            <person name="Casagrande A."/>
            <person name="Choisne N."/>
            <person name="Aubourg S."/>
            <person name="Vitulo N."/>
            <person name="Jubin C."/>
            <person name="Vezzi A."/>
            <person name="Legeai F."/>
            <person name="Hugueney P."/>
            <person name="Dasilva C."/>
            <person name="Horner D."/>
            <person name="Mica E."/>
            <person name="Jublot D."/>
            <person name="Poulain J."/>
            <person name="Bruyere C."/>
            <person name="Billault A."/>
            <person name="Segurens B."/>
            <person name="Gouyvenoux M."/>
            <person name="Ugarte E."/>
            <person name="Cattonaro F."/>
            <person name="Anthouard V."/>
            <person name="Vico V."/>
            <person name="Del Fabbro C."/>
            <person name="Alaux M."/>
            <person name="Di Gaspero G."/>
            <person name="Dumas V."/>
            <person name="Felice N."/>
            <person name="Paillard S."/>
            <person name="Juman I."/>
            <person name="Moroldo M."/>
            <person name="Scalabrin S."/>
            <person name="Canaguier A."/>
            <person name="Le Clainche I."/>
            <person name="Malacrida G."/>
            <person name="Durand E."/>
            <person name="Pesole G."/>
            <person name="Laucou V."/>
            <person name="Chatelet P."/>
            <person name="Merdinoglu D."/>
            <person name="Delledonne M."/>
            <person name="Pezzotti M."/>
            <person name="Lecharny A."/>
            <person name="Scarpelli C."/>
            <person name="Artiguenave F."/>
            <person name="Pe M.E."/>
            <person name="Valle G."/>
            <person name="Morgante M."/>
            <person name="Caboche M."/>
            <person name="Adam-Blondon A.-F."/>
            <person name="Weissenbach J."/>
            <person name="Quetier F."/>
            <person name="Wincker P."/>
        </authorList>
    </citation>
    <scope>NUCLEOTIDE SEQUENCE [LARGE SCALE GENOMIC DNA]</scope>
    <source>
        <strain evidence="2">cv. Pinot noir / PN40024</strain>
    </source>
</reference>
<dbReference type="PaxDb" id="29760-VIT_14s0060g00750.t01"/>
<dbReference type="InParanoid" id="F6I4V1"/>